<organism evidence="1 2">
    <name type="scientific">Extremus antarcticus</name>
    <dbReference type="NCBI Taxonomy" id="702011"/>
    <lineage>
        <taxon>Eukaryota</taxon>
        <taxon>Fungi</taxon>
        <taxon>Dikarya</taxon>
        <taxon>Ascomycota</taxon>
        <taxon>Pezizomycotina</taxon>
        <taxon>Dothideomycetes</taxon>
        <taxon>Dothideomycetidae</taxon>
        <taxon>Mycosphaerellales</taxon>
        <taxon>Extremaceae</taxon>
        <taxon>Extremus</taxon>
    </lineage>
</organism>
<evidence type="ECO:0000313" key="1">
    <source>
        <dbReference type="EMBL" id="KAK3058806.1"/>
    </source>
</evidence>
<evidence type="ECO:0000313" key="2">
    <source>
        <dbReference type="Proteomes" id="UP001271007"/>
    </source>
</evidence>
<dbReference type="EMBL" id="JAWDJX010000001">
    <property type="protein sequence ID" value="KAK3058806.1"/>
    <property type="molecule type" value="Genomic_DNA"/>
</dbReference>
<dbReference type="Proteomes" id="UP001271007">
    <property type="component" value="Unassembled WGS sequence"/>
</dbReference>
<gene>
    <name evidence="1" type="ORF">LTR09_000371</name>
</gene>
<proteinExistence type="predicted"/>
<sequence>MANVTVTQKHILTVGLTKYLTGNTISSAIDADWTAKVDPATRKQFNNVGFDIDPNDFPESLRDLRQTLHSQEWDGVLIGWCTRGYAERTELFEQVMNVCVDETTRGAKGSRARLIFSTGPTNLAETTLRSFPVLG</sequence>
<protein>
    <submittedName>
        <fullName evidence="1">Uncharacterized protein</fullName>
    </submittedName>
</protein>
<reference evidence="1" key="1">
    <citation type="submission" date="2023-04" db="EMBL/GenBank/DDBJ databases">
        <title>Black Yeasts Isolated from many extreme environments.</title>
        <authorList>
            <person name="Coleine C."/>
            <person name="Stajich J.E."/>
            <person name="Selbmann L."/>
        </authorList>
    </citation>
    <scope>NUCLEOTIDE SEQUENCE</scope>
    <source>
        <strain evidence="1">CCFEE 5312</strain>
    </source>
</reference>
<name>A0AAJ0GJH6_9PEZI</name>
<comment type="caution">
    <text evidence="1">The sequence shown here is derived from an EMBL/GenBank/DDBJ whole genome shotgun (WGS) entry which is preliminary data.</text>
</comment>
<accession>A0AAJ0GJH6</accession>
<dbReference type="AlphaFoldDB" id="A0AAJ0GJH6"/>
<keyword evidence="2" id="KW-1185">Reference proteome</keyword>